<dbReference type="RefSeq" id="WP_051255151.1">
    <property type="nucleotide sequence ID" value="NZ_AULJ01000066.1"/>
</dbReference>
<feature type="domain" description="PDZ" evidence="2">
    <location>
        <begin position="125"/>
        <end position="217"/>
    </location>
</feature>
<dbReference type="InterPro" id="IPR001478">
    <property type="entry name" value="PDZ"/>
</dbReference>
<dbReference type="STRING" id="1385511.GCA_000425225_03995"/>
<dbReference type="SUPFAM" id="SSF55961">
    <property type="entry name" value="Bet v1-like"/>
    <property type="match status" value="1"/>
</dbReference>
<evidence type="ECO:0000259" key="2">
    <source>
        <dbReference type="PROSITE" id="PS50106"/>
    </source>
</evidence>
<dbReference type="Pfam" id="PF08327">
    <property type="entry name" value="AHSA1"/>
    <property type="match status" value="1"/>
</dbReference>
<evidence type="ECO:0000313" key="3">
    <source>
        <dbReference type="EMBL" id="KGX83408.1"/>
    </source>
</evidence>
<proteinExistence type="inferred from homology"/>
<comment type="similarity">
    <text evidence="1">Belongs to the AHA1 family.</text>
</comment>
<evidence type="ECO:0000256" key="1">
    <source>
        <dbReference type="ARBA" id="ARBA00006817"/>
    </source>
</evidence>
<dbReference type="SUPFAM" id="SSF50156">
    <property type="entry name" value="PDZ domain-like"/>
    <property type="match status" value="1"/>
</dbReference>
<keyword evidence="4" id="KW-1185">Reference proteome</keyword>
<dbReference type="eggNOG" id="COG0793">
    <property type="taxonomic scope" value="Bacteria"/>
</dbReference>
<dbReference type="CDD" id="cd06779">
    <property type="entry name" value="cpPDZ_Deg_HtrA-like"/>
    <property type="match status" value="1"/>
</dbReference>
<evidence type="ECO:0000313" key="4">
    <source>
        <dbReference type="Proteomes" id="UP000030403"/>
    </source>
</evidence>
<sequence>MIKSKNVKRSIWIDSSLKKVWKALTEEKELLRWYTWDCEINFSEGGTGNYNHGWGAWTSGIFEEIVEFEKFVLRTGVHERTITTLTPEKSGVRVTIEYEVPSLENEPGIKENMAFGTYQFMTNLKSVLEKEEDLRPVFWKSWIGIQHTTSKLESTKELGSVVISVKEGTPAEQAGLEVGDIITTVNGEQIGTFDDLEYLLTTTEVNSYLSLTVERNESVKELRSMTVRYPVDYRTKVEW</sequence>
<dbReference type="AlphaFoldDB" id="A0A0A5FWL0"/>
<dbReference type="Gene3D" id="2.30.42.10">
    <property type="match status" value="1"/>
</dbReference>
<protein>
    <recommendedName>
        <fullName evidence="2">PDZ domain-containing protein</fullName>
    </recommendedName>
</protein>
<dbReference type="SMART" id="SM00228">
    <property type="entry name" value="PDZ"/>
    <property type="match status" value="1"/>
</dbReference>
<dbReference type="PROSITE" id="PS50106">
    <property type="entry name" value="PDZ"/>
    <property type="match status" value="1"/>
</dbReference>
<dbReference type="Proteomes" id="UP000030403">
    <property type="component" value="Unassembled WGS sequence"/>
</dbReference>
<name>A0A0A5FWL0_9BACI</name>
<dbReference type="InterPro" id="IPR023393">
    <property type="entry name" value="START-like_dom_sf"/>
</dbReference>
<dbReference type="EMBL" id="AVPF01000112">
    <property type="protein sequence ID" value="KGX83408.1"/>
    <property type="molecule type" value="Genomic_DNA"/>
</dbReference>
<gene>
    <name evidence="3" type="ORF">N783_03845</name>
</gene>
<reference evidence="3 4" key="1">
    <citation type="submission" date="2013-08" db="EMBL/GenBank/DDBJ databases">
        <authorList>
            <person name="Huang J."/>
            <person name="Wang G."/>
        </authorList>
    </citation>
    <scope>NUCLEOTIDE SEQUENCE [LARGE SCALE GENOMIC DNA]</scope>
    <source>
        <strain evidence="3 4">BH030004</strain>
    </source>
</reference>
<dbReference type="Gene3D" id="3.30.530.20">
    <property type="match status" value="1"/>
</dbReference>
<organism evidence="3 4">
    <name type="scientific">Pontibacillus marinus BH030004 = DSM 16465</name>
    <dbReference type="NCBI Taxonomy" id="1385511"/>
    <lineage>
        <taxon>Bacteria</taxon>
        <taxon>Bacillati</taxon>
        <taxon>Bacillota</taxon>
        <taxon>Bacilli</taxon>
        <taxon>Bacillales</taxon>
        <taxon>Bacillaceae</taxon>
        <taxon>Pontibacillus</taxon>
    </lineage>
</organism>
<comment type="caution">
    <text evidence="3">The sequence shown here is derived from an EMBL/GenBank/DDBJ whole genome shotgun (WGS) entry which is preliminary data.</text>
</comment>
<dbReference type="InterPro" id="IPR036034">
    <property type="entry name" value="PDZ_sf"/>
</dbReference>
<dbReference type="Pfam" id="PF13180">
    <property type="entry name" value="PDZ_2"/>
    <property type="match status" value="1"/>
</dbReference>
<accession>A0A0A5FWL0</accession>
<dbReference type="InterPro" id="IPR013538">
    <property type="entry name" value="ASHA1/2-like_C"/>
</dbReference>
<dbReference type="CDD" id="cd07814">
    <property type="entry name" value="SRPBCC_CalC_Aha1-like"/>
    <property type="match status" value="1"/>
</dbReference>